<dbReference type="Gene3D" id="3.40.830.10">
    <property type="entry name" value="LigB-like"/>
    <property type="match status" value="1"/>
</dbReference>
<dbReference type="NCBIfam" id="NF009902">
    <property type="entry name" value="PRK13365.1"/>
    <property type="match status" value="1"/>
</dbReference>
<sequence length="281" mass="31135">MAKIIGGITTSHIPAIGVAIDKGLEDTPYYRDLFAIYPPIREWLNEEKPDIAVLFYNDHGLEMWLDKKPTFAIGCAPEYENADEGWGIKPIPPVTGETELSWHIVNHLIENDFDPTVCQDIKVDHGATVPMTLLWPNHTYQGIKVIPVSINCERHPMPKPSRSYAFGKAIGDAIRCWEKDAKVVVLGTGGLSHQLDGPRAGILNGDFDNYCMDKLVSDPQELCKFSNVDLIEKGGAQMVELAMWLAMRGALGEGIPEERLRNYVSPISNTGVGVQLLIPKD</sequence>
<dbReference type="PATRIC" id="fig|1232683.4.peg.85"/>
<gene>
    <name evidence="2" type="ORF">ADIMK_0085</name>
</gene>
<evidence type="ECO:0000259" key="1">
    <source>
        <dbReference type="Pfam" id="PF02900"/>
    </source>
</evidence>
<dbReference type="RefSeq" id="WP_036182308.1">
    <property type="nucleotide sequence ID" value="NZ_JMQN01000004.1"/>
</dbReference>
<dbReference type="NCBIfam" id="NF009901">
    <property type="entry name" value="PRK13364.1"/>
    <property type="match status" value="1"/>
</dbReference>
<proteinExistence type="predicted"/>
<reference evidence="2 3" key="1">
    <citation type="submission" date="2014-04" db="EMBL/GenBank/DDBJ databases">
        <title>Marinobacterium kochiensis sp. nov., isolated from sediment sample collected from Kochi backwaters in Kerala, India.</title>
        <authorList>
            <person name="Singh A."/>
            <person name="Pinnaka A.K."/>
        </authorList>
    </citation>
    <scope>NUCLEOTIDE SEQUENCE [LARGE SCALE GENOMIC DNA]</scope>
    <source>
        <strain evidence="2 3">AK27</strain>
    </source>
</reference>
<dbReference type="eggNOG" id="COG3384">
    <property type="taxonomic scope" value="Bacteria"/>
</dbReference>
<evidence type="ECO:0000313" key="3">
    <source>
        <dbReference type="Proteomes" id="UP000028252"/>
    </source>
</evidence>
<keyword evidence="2" id="KW-0560">Oxidoreductase</keyword>
<dbReference type="GO" id="GO:0018579">
    <property type="term" value="F:protocatechuate 4,5-dioxygenase activity"/>
    <property type="evidence" value="ECO:0007669"/>
    <property type="project" value="UniProtKB-EC"/>
</dbReference>
<dbReference type="OrthoDB" id="8673673at2"/>
<dbReference type="EC" id="1.13.11.8" evidence="2"/>
<comment type="caution">
    <text evidence="2">The sequence shown here is derived from an EMBL/GenBank/DDBJ whole genome shotgun (WGS) entry which is preliminary data.</text>
</comment>
<protein>
    <submittedName>
        <fullName evidence="2">Protocatechuate 4,5-dioxygenase beta chain</fullName>
        <ecNumber evidence="2">1.13.11.8</ecNumber>
    </submittedName>
</protein>
<accession>A0A081G4R8</accession>
<dbReference type="Proteomes" id="UP000028252">
    <property type="component" value="Unassembled WGS sequence"/>
</dbReference>
<dbReference type="GO" id="GO:0008198">
    <property type="term" value="F:ferrous iron binding"/>
    <property type="evidence" value="ECO:0007669"/>
    <property type="project" value="InterPro"/>
</dbReference>
<evidence type="ECO:0000313" key="2">
    <source>
        <dbReference type="EMBL" id="KEA65773.1"/>
    </source>
</evidence>
<dbReference type="SUPFAM" id="SSF53213">
    <property type="entry name" value="LigB-like"/>
    <property type="match status" value="1"/>
</dbReference>
<dbReference type="InterPro" id="IPR004183">
    <property type="entry name" value="Xdiol_dOase_suB"/>
</dbReference>
<organism evidence="2 3">
    <name type="scientific">Marinobacterium lacunae</name>
    <dbReference type="NCBI Taxonomy" id="1232683"/>
    <lineage>
        <taxon>Bacteria</taxon>
        <taxon>Pseudomonadati</taxon>
        <taxon>Pseudomonadota</taxon>
        <taxon>Gammaproteobacteria</taxon>
        <taxon>Oceanospirillales</taxon>
        <taxon>Oceanospirillaceae</taxon>
        <taxon>Marinobacterium</taxon>
    </lineage>
</organism>
<keyword evidence="3" id="KW-1185">Reference proteome</keyword>
<dbReference type="AlphaFoldDB" id="A0A081G4R8"/>
<keyword evidence="2" id="KW-0223">Dioxygenase</keyword>
<dbReference type="STRING" id="1232683.ADIMK_0085"/>
<dbReference type="EMBL" id="JMQN01000004">
    <property type="protein sequence ID" value="KEA65773.1"/>
    <property type="molecule type" value="Genomic_DNA"/>
</dbReference>
<dbReference type="Pfam" id="PF02900">
    <property type="entry name" value="LigB"/>
    <property type="match status" value="1"/>
</dbReference>
<name>A0A081G4R8_9GAMM</name>
<feature type="domain" description="Extradiol ring-cleavage dioxygenase class III enzyme subunit B" evidence="1">
    <location>
        <begin position="8"/>
        <end position="272"/>
    </location>
</feature>